<dbReference type="RefSeq" id="WP_132504913.1">
    <property type="nucleotide sequence ID" value="NZ_SMKP01000009.1"/>
</dbReference>
<feature type="transmembrane region" description="Helical" evidence="1">
    <location>
        <begin position="141"/>
        <end position="162"/>
    </location>
</feature>
<evidence type="ECO:0000313" key="2">
    <source>
        <dbReference type="EMBL" id="TDD24788.1"/>
    </source>
</evidence>
<organism evidence="2 3">
    <name type="scientific">Nonomuraea diastatica</name>
    <dbReference type="NCBI Taxonomy" id="1848329"/>
    <lineage>
        <taxon>Bacteria</taxon>
        <taxon>Bacillati</taxon>
        <taxon>Actinomycetota</taxon>
        <taxon>Actinomycetes</taxon>
        <taxon>Streptosporangiales</taxon>
        <taxon>Streptosporangiaceae</taxon>
        <taxon>Nonomuraea</taxon>
    </lineage>
</organism>
<keyword evidence="1" id="KW-0472">Membrane</keyword>
<feature type="transmembrane region" description="Helical" evidence="1">
    <location>
        <begin position="36"/>
        <end position="54"/>
    </location>
</feature>
<dbReference type="EMBL" id="SMKP01000009">
    <property type="protein sequence ID" value="TDD24788.1"/>
    <property type="molecule type" value="Genomic_DNA"/>
</dbReference>
<name>A0A4R4X3E2_9ACTN</name>
<evidence type="ECO:0000256" key="1">
    <source>
        <dbReference type="SAM" id="Phobius"/>
    </source>
</evidence>
<comment type="caution">
    <text evidence="2">The sequence shown here is derived from an EMBL/GenBank/DDBJ whole genome shotgun (WGS) entry which is preliminary data.</text>
</comment>
<protein>
    <submittedName>
        <fullName evidence="2">Uncharacterized protein</fullName>
    </submittedName>
</protein>
<keyword evidence="1" id="KW-1133">Transmembrane helix</keyword>
<accession>A0A4R4X3E2</accession>
<dbReference type="Proteomes" id="UP000294543">
    <property type="component" value="Unassembled WGS sequence"/>
</dbReference>
<dbReference type="OrthoDB" id="5191668at2"/>
<reference evidence="2 3" key="1">
    <citation type="submission" date="2019-03" db="EMBL/GenBank/DDBJ databases">
        <title>Draft genome sequences of novel Actinobacteria.</title>
        <authorList>
            <person name="Sahin N."/>
            <person name="Ay H."/>
            <person name="Saygin H."/>
        </authorList>
    </citation>
    <scope>NUCLEOTIDE SEQUENCE [LARGE SCALE GENOMIC DNA]</scope>
    <source>
        <strain evidence="2 3">KC712</strain>
    </source>
</reference>
<gene>
    <name evidence="2" type="ORF">E1294_05000</name>
</gene>
<dbReference type="AlphaFoldDB" id="A0A4R4X3E2"/>
<keyword evidence="1" id="KW-0812">Transmembrane</keyword>
<proteinExistence type="predicted"/>
<evidence type="ECO:0000313" key="3">
    <source>
        <dbReference type="Proteomes" id="UP000294543"/>
    </source>
</evidence>
<feature type="transmembrane region" description="Helical" evidence="1">
    <location>
        <begin position="109"/>
        <end position="129"/>
    </location>
</feature>
<keyword evidence="3" id="KW-1185">Reference proteome</keyword>
<sequence length="202" mass="21469">MSPFSVVRWVRAASFAATCAALATLGHVIGGGSFDPAAALGGFLLLLLPALALTGRERTLASILPATAASQIILHTLLTQSADRQAAAHCAEMAGMDGMVHVHPTISPGFGMLLLHAASVLLTSVWLRWLEAGLCALVQQLAGWVLRPLLVLFFLAVGWIATAPRLIMHARRNESARIRLFLKYVLVLRGPPEGQIWPAAAV</sequence>